<sequence>MLNIREDIKSMKLATHGSLYKRLVEWASGRPDAHYLVEAETGRTLSYAQTLAAVNEMRKLLGTSPRSIAIVLPGGIISAVTWLSVLSGGHRLHPLSPNATNEEKARIARKNDVDLLIVEHAEDAQGFATPDATVVTRLDCETLIEQASSHAPIEPIEGSVCLTTSGTTGEPKGVILHERQIAWTADHIRSSHQLTMQDRGLTVLPFYHVNAPVVSLCASLLAGSMVIIAQRFSRRRFWSWVEQYQITWASIVPTIVAILLETEKPAFLPGSLRFVRTGSASLPAADLLAFEAKFGIPAIETYGLSEAASQIVANPVPPGIHKPGSAGRPVGVALRICIPQSEGRGKSLRDVAPGETGEICVTGPCVIDGYQNNSGAAAFQDGWFRTGDLGYMDEDGYLFIKGRLREVINRGGENIAPREVEEALIHHPAIHEIAAVGRPDPIYGEVVVAYVVTQTPWNEEVVQDLHQYAKQCLSPHKVPVDFIAIDALPRTPTGKIERRLLRAREQAYVTAKIGNRTEVVE</sequence>
<dbReference type="PANTHER" id="PTHR43201">
    <property type="entry name" value="ACYL-COA SYNTHETASE"/>
    <property type="match status" value="1"/>
</dbReference>
<dbReference type="PANTHER" id="PTHR43201:SF5">
    <property type="entry name" value="MEDIUM-CHAIN ACYL-COA LIGASE ACSF2, MITOCHONDRIAL"/>
    <property type="match status" value="1"/>
</dbReference>
<feature type="transmembrane region" description="Helical" evidence="3">
    <location>
        <begin position="206"/>
        <end position="229"/>
    </location>
</feature>
<feature type="domain" description="AMP-dependent synthetase/ligase" evidence="4">
    <location>
        <begin position="25"/>
        <end position="370"/>
    </location>
</feature>
<evidence type="ECO:0000313" key="6">
    <source>
        <dbReference type="EMBL" id="GHO91890.1"/>
    </source>
</evidence>
<dbReference type="RefSeq" id="WP_220202758.1">
    <property type="nucleotide sequence ID" value="NZ_BNJK01000001.1"/>
</dbReference>
<dbReference type="AlphaFoldDB" id="A0A8J3IJF4"/>
<keyword evidence="3" id="KW-0472">Membrane</keyword>
<gene>
    <name evidence="6" type="ORF">KSF_019380</name>
</gene>
<keyword evidence="2 6" id="KW-0436">Ligase</keyword>
<dbReference type="InterPro" id="IPR025110">
    <property type="entry name" value="AMP-bd_C"/>
</dbReference>
<dbReference type="InterPro" id="IPR042099">
    <property type="entry name" value="ANL_N_sf"/>
</dbReference>
<evidence type="ECO:0000256" key="2">
    <source>
        <dbReference type="ARBA" id="ARBA00022598"/>
    </source>
</evidence>
<accession>A0A8J3IJF4</accession>
<dbReference type="Gene3D" id="3.40.50.12780">
    <property type="entry name" value="N-terminal domain of ligase-like"/>
    <property type="match status" value="1"/>
</dbReference>
<keyword evidence="7" id="KW-1185">Reference proteome</keyword>
<evidence type="ECO:0000259" key="4">
    <source>
        <dbReference type="Pfam" id="PF00501"/>
    </source>
</evidence>
<dbReference type="Proteomes" id="UP000597444">
    <property type="component" value="Unassembled WGS sequence"/>
</dbReference>
<dbReference type="GO" id="GO:0006631">
    <property type="term" value="P:fatty acid metabolic process"/>
    <property type="evidence" value="ECO:0007669"/>
    <property type="project" value="TreeGrafter"/>
</dbReference>
<dbReference type="EMBL" id="BNJK01000001">
    <property type="protein sequence ID" value="GHO91890.1"/>
    <property type="molecule type" value="Genomic_DNA"/>
</dbReference>
<dbReference type="Pfam" id="PF00501">
    <property type="entry name" value="AMP-binding"/>
    <property type="match status" value="1"/>
</dbReference>
<dbReference type="GO" id="GO:0031956">
    <property type="term" value="F:medium-chain fatty acid-CoA ligase activity"/>
    <property type="evidence" value="ECO:0007669"/>
    <property type="project" value="TreeGrafter"/>
</dbReference>
<dbReference type="Gene3D" id="3.30.300.30">
    <property type="match status" value="1"/>
</dbReference>
<dbReference type="SUPFAM" id="SSF56801">
    <property type="entry name" value="Acetyl-CoA synthetase-like"/>
    <property type="match status" value="1"/>
</dbReference>
<evidence type="ECO:0000256" key="3">
    <source>
        <dbReference type="SAM" id="Phobius"/>
    </source>
</evidence>
<evidence type="ECO:0000313" key="7">
    <source>
        <dbReference type="Proteomes" id="UP000597444"/>
    </source>
</evidence>
<feature type="domain" description="AMP-binding enzyme C-terminal" evidence="5">
    <location>
        <begin position="419"/>
        <end position="495"/>
    </location>
</feature>
<keyword evidence="3" id="KW-0812">Transmembrane</keyword>
<keyword evidence="3" id="KW-1133">Transmembrane helix</keyword>
<comment type="caution">
    <text evidence="6">The sequence shown here is derived from an EMBL/GenBank/DDBJ whole genome shotgun (WGS) entry which is preliminary data.</text>
</comment>
<proteinExistence type="inferred from homology"/>
<protein>
    <submittedName>
        <fullName evidence="6">AMP-dependent ligase</fullName>
    </submittedName>
</protein>
<name>A0A8J3IJF4_9CHLR</name>
<evidence type="ECO:0000259" key="5">
    <source>
        <dbReference type="Pfam" id="PF13193"/>
    </source>
</evidence>
<evidence type="ECO:0000256" key="1">
    <source>
        <dbReference type="ARBA" id="ARBA00006432"/>
    </source>
</evidence>
<reference evidence="6" key="1">
    <citation type="submission" date="2020-10" db="EMBL/GenBank/DDBJ databases">
        <title>Taxonomic study of unclassified bacteria belonging to the class Ktedonobacteria.</title>
        <authorList>
            <person name="Yabe S."/>
            <person name="Wang C.M."/>
            <person name="Zheng Y."/>
            <person name="Sakai Y."/>
            <person name="Cavaletti L."/>
            <person name="Monciardini P."/>
            <person name="Donadio S."/>
        </authorList>
    </citation>
    <scope>NUCLEOTIDE SEQUENCE</scope>
    <source>
        <strain evidence="6">ID150040</strain>
    </source>
</reference>
<dbReference type="InterPro" id="IPR045851">
    <property type="entry name" value="AMP-bd_C_sf"/>
</dbReference>
<comment type="similarity">
    <text evidence="1">Belongs to the ATP-dependent AMP-binding enzyme family.</text>
</comment>
<dbReference type="InterPro" id="IPR000873">
    <property type="entry name" value="AMP-dep_synth/lig_dom"/>
</dbReference>
<dbReference type="Pfam" id="PF13193">
    <property type="entry name" value="AMP-binding_C"/>
    <property type="match status" value="1"/>
</dbReference>
<organism evidence="6 7">
    <name type="scientific">Reticulibacter mediterranei</name>
    <dbReference type="NCBI Taxonomy" id="2778369"/>
    <lineage>
        <taxon>Bacteria</taxon>
        <taxon>Bacillati</taxon>
        <taxon>Chloroflexota</taxon>
        <taxon>Ktedonobacteria</taxon>
        <taxon>Ktedonobacterales</taxon>
        <taxon>Reticulibacteraceae</taxon>
        <taxon>Reticulibacter</taxon>
    </lineage>
</organism>